<evidence type="ECO:0000256" key="5">
    <source>
        <dbReference type="ARBA" id="ARBA00023125"/>
    </source>
</evidence>
<dbReference type="GO" id="GO:0008270">
    <property type="term" value="F:zinc ion binding"/>
    <property type="evidence" value="ECO:0007669"/>
    <property type="project" value="InterPro"/>
</dbReference>
<keyword evidence="6" id="KW-0804">Transcription</keyword>
<dbReference type="GO" id="GO:0043565">
    <property type="term" value="F:sequence-specific DNA binding"/>
    <property type="evidence" value="ECO:0007669"/>
    <property type="project" value="TreeGrafter"/>
</dbReference>
<evidence type="ECO:0000313" key="11">
    <source>
        <dbReference type="EMBL" id="KAK0388994.1"/>
    </source>
</evidence>
<feature type="transmembrane region" description="Helical" evidence="9">
    <location>
        <begin position="542"/>
        <end position="562"/>
    </location>
</feature>
<dbReference type="InterPro" id="IPR036864">
    <property type="entry name" value="Zn2-C6_fun-type_DNA-bd_sf"/>
</dbReference>
<dbReference type="Pfam" id="PF04082">
    <property type="entry name" value="Fungal_trans"/>
    <property type="match status" value="1"/>
</dbReference>
<evidence type="ECO:0000256" key="6">
    <source>
        <dbReference type="ARBA" id="ARBA00023163"/>
    </source>
</evidence>
<dbReference type="CDD" id="cd14653">
    <property type="entry name" value="ZIP_Gal4p-like"/>
    <property type="match status" value="1"/>
</dbReference>
<evidence type="ECO:0000256" key="9">
    <source>
        <dbReference type="SAM" id="Phobius"/>
    </source>
</evidence>
<dbReference type="PROSITE" id="PS50048">
    <property type="entry name" value="ZN2_CY6_FUNGAL_2"/>
    <property type="match status" value="1"/>
</dbReference>
<keyword evidence="9" id="KW-1133">Transmembrane helix</keyword>
<keyword evidence="4" id="KW-0805">Transcription regulation</keyword>
<dbReference type="SMART" id="SM00066">
    <property type="entry name" value="GAL4"/>
    <property type="match status" value="1"/>
</dbReference>
<feature type="region of interest" description="Disordered" evidence="8">
    <location>
        <begin position="1"/>
        <end position="29"/>
    </location>
</feature>
<accession>A0AA39GL94</accession>
<protein>
    <recommendedName>
        <fullName evidence="10">Zn(2)-C6 fungal-type domain-containing protein</fullName>
    </recommendedName>
</protein>
<keyword evidence="5" id="KW-0238">DNA-binding</keyword>
<keyword evidence="2" id="KW-0479">Metal-binding</keyword>
<feature type="compositionally biased region" description="Polar residues" evidence="8">
    <location>
        <begin position="1"/>
        <end position="12"/>
    </location>
</feature>
<feature type="region of interest" description="Disordered" evidence="8">
    <location>
        <begin position="99"/>
        <end position="119"/>
    </location>
</feature>
<evidence type="ECO:0000313" key="12">
    <source>
        <dbReference type="Proteomes" id="UP001175261"/>
    </source>
</evidence>
<dbReference type="Pfam" id="PF00172">
    <property type="entry name" value="Zn_clus"/>
    <property type="match status" value="1"/>
</dbReference>
<keyword evidence="9" id="KW-0472">Membrane</keyword>
<evidence type="ECO:0000256" key="1">
    <source>
        <dbReference type="ARBA" id="ARBA00004123"/>
    </source>
</evidence>
<dbReference type="Gene3D" id="4.10.240.10">
    <property type="entry name" value="Zn(2)-C6 fungal-type DNA-binding domain"/>
    <property type="match status" value="1"/>
</dbReference>
<dbReference type="InterPro" id="IPR007219">
    <property type="entry name" value="XnlR_reg_dom"/>
</dbReference>
<gene>
    <name evidence="11" type="ORF">NLU13_2571</name>
</gene>
<feature type="domain" description="Zn(2)-C6 fungal-type" evidence="10">
    <location>
        <begin position="34"/>
        <end position="64"/>
    </location>
</feature>
<organism evidence="11 12">
    <name type="scientific">Sarocladium strictum</name>
    <name type="common">Black bundle disease fungus</name>
    <name type="synonym">Acremonium strictum</name>
    <dbReference type="NCBI Taxonomy" id="5046"/>
    <lineage>
        <taxon>Eukaryota</taxon>
        <taxon>Fungi</taxon>
        <taxon>Dikarya</taxon>
        <taxon>Ascomycota</taxon>
        <taxon>Pezizomycotina</taxon>
        <taxon>Sordariomycetes</taxon>
        <taxon>Hypocreomycetidae</taxon>
        <taxon>Hypocreales</taxon>
        <taxon>Sarocladiaceae</taxon>
        <taxon>Sarocladium</taxon>
    </lineage>
</organism>
<dbReference type="PANTHER" id="PTHR47782">
    <property type="entry name" value="ZN(II)2CYS6 TRANSCRIPTION FACTOR (EUROFUNG)-RELATED"/>
    <property type="match status" value="1"/>
</dbReference>
<dbReference type="GO" id="GO:0006351">
    <property type="term" value="P:DNA-templated transcription"/>
    <property type="evidence" value="ECO:0007669"/>
    <property type="project" value="InterPro"/>
</dbReference>
<dbReference type="Proteomes" id="UP001175261">
    <property type="component" value="Unassembled WGS sequence"/>
</dbReference>
<dbReference type="GO" id="GO:0005634">
    <property type="term" value="C:nucleus"/>
    <property type="evidence" value="ECO:0007669"/>
    <property type="project" value="UniProtKB-SubCell"/>
</dbReference>
<evidence type="ECO:0000256" key="8">
    <source>
        <dbReference type="SAM" id="MobiDB-lite"/>
    </source>
</evidence>
<evidence type="ECO:0000256" key="3">
    <source>
        <dbReference type="ARBA" id="ARBA00022833"/>
    </source>
</evidence>
<evidence type="ECO:0000259" key="10">
    <source>
        <dbReference type="PROSITE" id="PS50048"/>
    </source>
</evidence>
<evidence type="ECO:0000256" key="7">
    <source>
        <dbReference type="ARBA" id="ARBA00023242"/>
    </source>
</evidence>
<dbReference type="InterPro" id="IPR052202">
    <property type="entry name" value="Yeast_MetPath_Reg"/>
</dbReference>
<comment type="subcellular location">
    <subcellularLocation>
        <location evidence="1">Nucleus</location>
    </subcellularLocation>
</comment>
<dbReference type="AlphaFoldDB" id="A0AA39GL94"/>
<comment type="caution">
    <text evidence="11">The sequence shown here is derived from an EMBL/GenBank/DDBJ whole genome shotgun (WGS) entry which is preliminary data.</text>
</comment>
<dbReference type="InterPro" id="IPR001138">
    <property type="entry name" value="Zn2Cys6_DnaBD"/>
</dbReference>
<keyword evidence="7" id="KW-0539">Nucleus</keyword>
<keyword evidence="12" id="KW-1185">Reference proteome</keyword>
<sequence>MVDTNGESPQQQRARKRSRQDPGPSQRNPRLKLACARCQRRKIKCGGEIPSCKNCLNAGVACVDGESARLRDLPRSYIGSLQSRVSWLESIVKERCPDIDLSEGPPIEGHASPRESSTVDPAAARLSHDQTLPPIASNSDNRALQLGGPNALSHEIGLVSLGTNQDQRYIGPSSGFFLARVMLTKSTQKENEASYLTRDTPLPTELVEAVQGPLPLPGREMASRLVESYFDFIHPQYPLLHKPTFMAMLDSAYNSAEVDHIVLFQVNMVLALGATVLSGRSKARIPGESYCLSAMEHFEHLNVENSLQGVQCLLLLFIFTIHNPYMRLNVWYLNYQCLAALLDIGLQRNITVQSGISLLEQEMRARVFWVVFTLDRTVATMMGRPIGIRDEACELRLPDGYDDSVLSPTSSVPVGEPPAGTSPMAFSVHLFKLAKLNSEIKYVANSVVKGTPSYAYPAIIDIGDWHKNMLHELDQWASAIPTDGDTGSFMHLMCHLRYHSLRMVLLRPSPNIPKPGTESLTKCHDSARAALRLMDRMYRKNYLTHSWFTFYTLVLGTITMIYCIKTVPEVARSTRSDVLMMDLGSAMSMLSATGEHWSGAKRSRDILDELGRSTMRWLQNLTPDSGASGNVDTQQQIDMQIDQGLSTSTMQASPRLSSAPGPSLYMPSNGVLDETFGFMPQPEGDFFSMDGLPDFLDPNETNNVDNIVQSLFQGFIPPQYPNFT</sequence>
<dbReference type="EMBL" id="JAPDFR010000002">
    <property type="protein sequence ID" value="KAK0388994.1"/>
    <property type="molecule type" value="Genomic_DNA"/>
</dbReference>
<evidence type="ECO:0000256" key="4">
    <source>
        <dbReference type="ARBA" id="ARBA00023015"/>
    </source>
</evidence>
<dbReference type="GO" id="GO:0000981">
    <property type="term" value="F:DNA-binding transcription factor activity, RNA polymerase II-specific"/>
    <property type="evidence" value="ECO:0007669"/>
    <property type="project" value="InterPro"/>
</dbReference>
<keyword evidence="9" id="KW-0812">Transmembrane</keyword>
<keyword evidence="3" id="KW-0862">Zinc</keyword>
<dbReference type="SUPFAM" id="SSF57701">
    <property type="entry name" value="Zn2/Cys6 DNA-binding domain"/>
    <property type="match status" value="1"/>
</dbReference>
<dbReference type="CDD" id="cd12148">
    <property type="entry name" value="fungal_TF_MHR"/>
    <property type="match status" value="1"/>
</dbReference>
<dbReference type="CDD" id="cd00067">
    <property type="entry name" value="GAL4"/>
    <property type="match status" value="1"/>
</dbReference>
<proteinExistence type="predicted"/>
<evidence type="ECO:0000256" key="2">
    <source>
        <dbReference type="ARBA" id="ARBA00022723"/>
    </source>
</evidence>
<dbReference type="SMART" id="SM00906">
    <property type="entry name" value="Fungal_trans"/>
    <property type="match status" value="1"/>
</dbReference>
<name>A0AA39GL94_SARSR</name>
<dbReference type="PANTHER" id="PTHR47782:SF1">
    <property type="entry name" value="PYRIMIDINE PATHWAY REGULATORY PROTEIN 1"/>
    <property type="match status" value="1"/>
</dbReference>
<reference evidence="11" key="1">
    <citation type="submission" date="2022-10" db="EMBL/GenBank/DDBJ databases">
        <title>Determination and structural analysis of whole genome sequence of Sarocladium strictum F4-1.</title>
        <authorList>
            <person name="Hu L."/>
            <person name="Jiang Y."/>
        </authorList>
    </citation>
    <scope>NUCLEOTIDE SEQUENCE</scope>
    <source>
        <strain evidence="11">F4-1</strain>
    </source>
</reference>
<dbReference type="GO" id="GO:0045944">
    <property type="term" value="P:positive regulation of transcription by RNA polymerase II"/>
    <property type="evidence" value="ECO:0007669"/>
    <property type="project" value="TreeGrafter"/>
</dbReference>